<dbReference type="AlphaFoldDB" id="A0AAD5JSP8"/>
<dbReference type="Gene3D" id="1.50.10.100">
    <property type="entry name" value="Chondroitin AC/alginate lyase"/>
    <property type="match status" value="1"/>
</dbReference>
<gene>
    <name evidence="5" type="ORF">BDA99DRAFT_443772</name>
</gene>
<dbReference type="InterPro" id="IPR008929">
    <property type="entry name" value="Chondroitin_lyas"/>
</dbReference>
<dbReference type="GO" id="GO:0042597">
    <property type="term" value="C:periplasmic space"/>
    <property type="evidence" value="ECO:0007669"/>
    <property type="project" value="InterPro"/>
</dbReference>
<name>A0AAD5JSP8_9FUNG</name>
<feature type="compositionally biased region" description="Low complexity" evidence="3">
    <location>
        <begin position="410"/>
        <end position="438"/>
    </location>
</feature>
<protein>
    <submittedName>
        <fullName evidence="5">Alginate lyase-domain-containing protein</fullName>
    </submittedName>
</protein>
<dbReference type="Pfam" id="PF05426">
    <property type="entry name" value="Alginate_lyase"/>
    <property type="match status" value="1"/>
</dbReference>
<evidence type="ECO:0000313" key="5">
    <source>
        <dbReference type="EMBL" id="KAI9252809.1"/>
    </source>
</evidence>
<feature type="region of interest" description="Disordered" evidence="3">
    <location>
        <begin position="397"/>
        <end position="456"/>
    </location>
</feature>
<keyword evidence="2 5" id="KW-0456">Lyase</keyword>
<dbReference type="EMBL" id="JAIXMP010000027">
    <property type="protein sequence ID" value="KAI9252809.1"/>
    <property type="molecule type" value="Genomic_DNA"/>
</dbReference>
<reference evidence="5" key="1">
    <citation type="journal article" date="2022" name="IScience">
        <title>Evolution of zygomycete secretomes and the origins of terrestrial fungal ecologies.</title>
        <authorList>
            <person name="Chang Y."/>
            <person name="Wang Y."/>
            <person name="Mondo S."/>
            <person name="Ahrendt S."/>
            <person name="Andreopoulos W."/>
            <person name="Barry K."/>
            <person name="Beard J."/>
            <person name="Benny G.L."/>
            <person name="Blankenship S."/>
            <person name="Bonito G."/>
            <person name="Cuomo C."/>
            <person name="Desiro A."/>
            <person name="Gervers K.A."/>
            <person name="Hundley H."/>
            <person name="Kuo A."/>
            <person name="LaButti K."/>
            <person name="Lang B.F."/>
            <person name="Lipzen A."/>
            <person name="O'Donnell K."/>
            <person name="Pangilinan J."/>
            <person name="Reynolds N."/>
            <person name="Sandor L."/>
            <person name="Smith M.E."/>
            <person name="Tsang A."/>
            <person name="Grigoriev I.V."/>
            <person name="Stajich J.E."/>
            <person name="Spatafora J.W."/>
        </authorList>
    </citation>
    <scope>NUCLEOTIDE SEQUENCE</scope>
    <source>
        <strain evidence="5">RSA 2281</strain>
    </source>
</reference>
<organism evidence="5 6">
    <name type="scientific">Phascolomyces articulosus</name>
    <dbReference type="NCBI Taxonomy" id="60185"/>
    <lineage>
        <taxon>Eukaryota</taxon>
        <taxon>Fungi</taxon>
        <taxon>Fungi incertae sedis</taxon>
        <taxon>Mucoromycota</taxon>
        <taxon>Mucoromycotina</taxon>
        <taxon>Mucoromycetes</taxon>
        <taxon>Mucorales</taxon>
        <taxon>Lichtheimiaceae</taxon>
        <taxon>Phascolomyces</taxon>
    </lineage>
</organism>
<dbReference type="Proteomes" id="UP001209540">
    <property type="component" value="Unassembled WGS sequence"/>
</dbReference>
<accession>A0AAD5JSP8</accession>
<sequence length="456" mass="51740">MGPKKPEIEYIHLRRLAELRQNKNASKGEYQEAYESLRKLAQGSLKKGPFSITTGKCAPHIAASGDPRDFLSYAPYWWPEEKQGKVAYVRRDGKRNPDCSDVKDQSQLEALAENLIYLCLGYYLLGKPEYAAHAITLIDTFFVSNDTRMNPHVNYGQVVRGINNPTGIGRGEGIISTRFLATVANILPLLKDYEGYNTVLHPVHLWFTDYLRWLLESPIGQEEAAMKNNHHTFYIVQVAVIQQFLRPEGQVYCESAKKTIENYYNKMLPTQIDAKTGNQPLEVTRTRPFHYLEFNLHGAIYLAELGLDAGCCNVYQQQKLIPLATTFMVGFCKEDTKENMTEGIRTVEIVKSRYGDTKDQCYAKFLEMARNCKDADTYCGPKQAISRLWFRDENETQLPTPQRECKPSISSKTNNTCNSTNSAGGGEVINENDNNNDSKGNKAKAIFNKVLHRSTR</sequence>
<evidence type="ECO:0000256" key="3">
    <source>
        <dbReference type="SAM" id="MobiDB-lite"/>
    </source>
</evidence>
<keyword evidence="6" id="KW-1185">Reference proteome</keyword>
<evidence type="ECO:0000259" key="4">
    <source>
        <dbReference type="Pfam" id="PF05426"/>
    </source>
</evidence>
<dbReference type="InterPro" id="IPR008397">
    <property type="entry name" value="Alginate_lyase_dom"/>
</dbReference>
<dbReference type="SUPFAM" id="SSF48230">
    <property type="entry name" value="Chondroitin AC/alginate lyase"/>
    <property type="match status" value="1"/>
</dbReference>
<evidence type="ECO:0000256" key="2">
    <source>
        <dbReference type="ARBA" id="ARBA00023239"/>
    </source>
</evidence>
<dbReference type="GO" id="GO:0016829">
    <property type="term" value="F:lyase activity"/>
    <property type="evidence" value="ECO:0007669"/>
    <property type="project" value="UniProtKB-KW"/>
</dbReference>
<proteinExistence type="predicted"/>
<reference evidence="5" key="2">
    <citation type="submission" date="2023-02" db="EMBL/GenBank/DDBJ databases">
        <authorList>
            <consortium name="DOE Joint Genome Institute"/>
            <person name="Mondo S.J."/>
            <person name="Chang Y."/>
            <person name="Wang Y."/>
            <person name="Ahrendt S."/>
            <person name="Andreopoulos W."/>
            <person name="Barry K."/>
            <person name="Beard J."/>
            <person name="Benny G.L."/>
            <person name="Blankenship S."/>
            <person name="Bonito G."/>
            <person name="Cuomo C."/>
            <person name="Desiro A."/>
            <person name="Gervers K.A."/>
            <person name="Hundley H."/>
            <person name="Kuo A."/>
            <person name="LaButti K."/>
            <person name="Lang B.F."/>
            <person name="Lipzen A."/>
            <person name="O'Donnell K."/>
            <person name="Pangilinan J."/>
            <person name="Reynolds N."/>
            <person name="Sandor L."/>
            <person name="Smith M.W."/>
            <person name="Tsang A."/>
            <person name="Grigoriev I.V."/>
            <person name="Stajich J.E."/>
            <person name="Spatafora J.W."/>
        </authorList>
    </citation>
    <scope>NUCLEOTIDE SEQUENCE</scope>
    <source>
        <strain evidence="5">RSA 2281</strain>
    </source>
</reference>
<comment type="caution">
    <text evidence="5">The sequence shown here is derived from an EMBL/GenBank/DDBJ whole genome shotgun (WGS) entry which is preliminary data.</text>
</comment>
<evidence type="ECO:0000313" key="6">
    <source>
        <dbReference type="Proteomes" id="UP001209540"/>
    </source>
</evidence>
<evidence type="ECO:0000256" key="1">
    <source>
        <dbReference type="ARBA" id="ARBA00022729"/>
    </source>
</evidence>
<keyword evidence="1" id="KW-0732">Signal</keyword>
<feature type="domain" description="Alginate lyase" evidence="4">
    <location>
        <begin position="62"/>
        <end position="315"/>
    </location>
</feature>